<comment type="similarity">
    <text evidence="2">Belongs to the krueppel C2H2-type zinc-finger protein family.</text>
</comment>
<dbReference type="InterPro" id="IPR036236">
    <property type="entry name" value="Znf_C2H2_sf"/>
</dbReference>
<proteinExistence type="inferred from homology"/>
<dbReference type="PANTHER" id="PTHR14196">
    <property type="entry name" value="ODD-SKIPPED - RELATED"/>
    <property type="match status" value="1"/>
</dbReference>
<evidence type="ECO:0000256" key="5">
    <source>
        <dbReference type="ARBA" id="ARBA00022771"/>
    </source>
</evidence>
<dbReference type="SMART" id="SM00355">
    <property type="entry name" value="ZnF_C2H2"/>
    <property type="match status" value="6"/>
</dbReference>
<keyword evidence="14" id="KW-1185">Reference proteome</keyword>
<evidence type="ECO:0000256" key="10">
    <source>
        <dbReference type="ARBA" id="ARBA00023242"/>
    </source>
</evidence>
<evidence type="ECO:0000313" key="14">
    <source>
        <dbReference type="Proteomes" id="UP001233999"/>
    </source>
</evidence>
<reference evidence="13" key="2">
    <citation type="submission" date="2023-05" db="EMBL/GenBank/DDBJ databases">
        <authorList>
            <person name="Fouks B."/>
        </authorList>
    </citation>
    <scope>NUCLEOTIDE SEQUENCE</scope>
    <source>
        <strain evidence="13">Stay&amp;Tobe</strain>
        <tissue evidence="13">Testes</tissue>
    </source>
</reference>
<dbReference type="GO" id="GO:0000977">
    <property type="term" value="F:RNA polymerase II transcription regulatory region sequence-specific DNA binding"/>
    <property type="evidence" value="ECO:0007669"/>
    <property type="project" value="TreeGrafter"/>
</dbReference>
<evidence type="ECO:0000256" key="7">
    <source>
        <dbReference type="ARBA" id="ARBA00023015"/>
    </source>
</evidence>
<keyword evidence="7" id="KW-0805">Transcription regulation</keyword>
<dbReference type="Gene3D" id="2.170.270.10">
    <property type="entry name" value="SET domain"/>
    <property type="match status" value="1"/>
</dbReference>
<keyword evidence="9" id="KW-0804">Transcription</keyword>
<feature type="domain" description="C2H2-type" evidence="12">
    <location>
        <begin position="221"/>
        <end position="248"/>
    </location>
</feature>
<dbReference type="InterPro" id="IPR046341">
    <property type="entry name" value="SET_dom_sf"/>
</dbReference>
<dbReference type="FunFam" id="3.30.160.60:FF:000671">
    <property type="entry name" value="Zinc finger protein 26"/>
    <property type="match status" value="1"/>
</dbReference>
<dbReference type="Proteomes" id="UP001233999">
    <property type="component" value="Unassembled WGS sequence"/>
</dbReference>
<dbReference type="AlphaFoldDB" id="A0AAD8EQ40"/>
<accession>A0AAD8EQ40</accession>
<gene>
    <name evidence="13" type="ORF">L9F63_011026</name>
</gene>
<comment type="caution">
    <text evidence="13">The sequence shown here is derived from an EMBL/GenBank/DDBJ whole genome shotgun (WGS) entry which is preliminary data.</text>
</comment>
<evidence type="ECO:0000256" key="1">
    <source>
        <dbReference type="ARBA" id="ARBA00004123"/>
    </source>
</evidence>
<evidence type="ECO:0000256" key="2">
    <source>
        <dbReference type="ARBA" id="ARBA00006991"/>
    </source>
</evidence>
<evidence type="ECO:0000256" key="11">
    <source>
        <dbReference type="PROSITE-ProRule" id="PRU00042"/>
    </source>
</evidence>
<keyword evidence="4" id="KW-0677">Repeat</keyword>
<name>A0AAD8EQ40_DIPPU</name>
<dbReference type="FunFam" id="3.30.160.60:FF:000765">
    <property type="entry name" value="Zinc finger 45-like"/>
    <property type="match status" value="1"/>
</dbReference>
<dbReference type="SUPFAM" id="SSF57667">
    <property type="entry name" value="beta-beta-alpha zinc fingers"/>
    <property type="match status" value="3"/>
</dbReference>
<keyword evidence="6" id="KW-0862">Zinc</keyword>
<keyword evidence="5 11" id="KW-0863">Zinc-finger</keyword>
<feature type="domain" description="C2H2-type" evidence="12">
    <location>
        <begin position="361"/>
        <end position="388"/>
    </location>
</feature>
<comment type="subcellular location">
    <subcellularLocation>
        <location evidence="1">Nucleus</location>
    </subcellularLocation>
</comment>
<dbReference type="FunFam" id="3.30.160.60:FF:000557">
    <property type="entry name" value="zinc finger and SCAN domain-containing protein 29"/>
    <property type="match status" value="1"/>
</dbReference>
<dbReference type="FunFam" id="3.30.160.60:FF:000450">
    <property type="entry name" value="PR domain zinc finger protein 14"/>
    <property type="match status" value="1"/>
</dbReference>
<organism evidence="13 14">
    <name type="scientific">Diploptera punctata</name>
    <name type="common">Pacific beetle cockroach</name>
    <dbReference type="NCBI Taxonomy" id="6984"/>
    <lineage>
        <taxon>Eukaryota</taxon>
        <taxon>Metazoa</taxon>
        <taxon>Ecdysozoa</taxon>
        <taxon>Arthropoda</taxon>
        <taxon>Hexapoda</taxon>
        <taxon>Insecta</taxon>
        <taxon>Pterygota</taxon>
        <taxon>Neoptera</taxon>
        <taxon>Polyneoptera</taxon>
        <taxon>Dictyoptera</taxon>
        <taxon>Blattodea</taxon>
        <taxon>Blaberoidea</taxon>
        <taxon>Blaberidae</taxon>
        <taxon>Diplopterinae</taxon>
        <taxon>Diploptera</taxon>
    </lineage>
</organism>
<evidence type="ECO:0000256" key="6">
    <source>
        <dbReference type="ARBA" id="ARBA00022833"/>
    </source>
</evidence>
<protein>
    <recommendedName>
        <fullName evidence="12">C2H2-type domain-containing protein</fullName>
    </recommendedName>
</protein>
<dbReference type="Pfam" id="PF13894">
    <property type="entry name" value="zf-C2H2_4"/>
    <property type="match status" value="1"/>
</dbReference>
<evidence type="ECO:0000256" key="9">
    <source>
        <dbReference type="ARBA" id="ARBA00023163"/>
    </source>
</evidence>
<dbReference type="InterPro" id="IPR013087">
    <property type="entry name" value="Znf_C2H2_type"/>
</dbReference>
<dbReference type="Pfam" id="PF00096">
    <property type="entry name" value="zf-C2H2"/>
    <property type="match status" value="5"/>
</dbReference>
<reference evidence="13" key="1">
    <citation type="journal article" date="2023" name="IScience">
        <title>Live-bearing cockroach genome reveals convergent evolutionary mechanisms linked to viviparity in insects and beyond.</title>
        <authorList>
            <person name="Fouks B."/>
            <person name="Harrison M.C."/>
            <person name="Mikhailova A.A."/>
            <person name="Marchal E."/>
            <person name="English S."/>
            <person name="Carruthers M."/>
            <person name="Jennings E.C."/>
            <person name="Chiamaka E.L."/>
            <person name="Frigard R.A."/>
            <person name="Pippel M."/>
            <person name="Attardo G.M."/>
            <person name="Benoit J.B."/>
            <person name="Bornberg-Bauer E."/>
            <person name="Tobe S.S."/>
        </authorList>
    </citation>
    <scope>NUCLEOTIDE SEQUENCE</scope>
    <source>
        <strain evidence="13">Stay&amp;Tobe</strain>
    </source>
</reference>
<evidence type="ECO:0000256" key="3">
    <source>
        <dbReference type="ARBA" id="ARBA00022723"/>
    </source>
</evidence>
<dbReference type="FunFam" id="3.30.160.60:FF:000761">
    <property type="entry name" value="Zinc finger protein 449"/>
    <property type="match status" value="1"/>
</dbReference>
<feature type="domain" description="C2H2-type" evidence="12">
    <location>
        <begin position="249"/>
        <end position="276"/>
    </location>
</feature>
<dbReference type="EMBL" id="JASPKZ010001230">
    <property type="protein sequence ID" value="KAJ9598286.1"/>
    <property type="molecule type" value="Genomic_DNA"/>
</dbReference>
<dbReference type="FunFam" id="3.30.160.60:FF:000145">
    <property type="entry name" value="Zinc finger protein 574"/>
    <property type="match status" value="1"/>
</dbReference>
<dbReference type="GO" id="GO:0000981">
    <property type="term" value="F:DNA-binding transcription factor activity, RNA polymerase II-specific"/>
    <property type="evidence" value="ECO:0007669"/>
    <property type="project" value="TreeGrafter"/>
</dbReference>
<feature type="domain" description="C2H2-type" evidence="12">
    <location>
        <begin position="305"/>
        <end position="332"/>
    </location>
</feature>
<keyword evidence="10" id="KW-0539">Nucleus</keyword>
<evidence type="ECO:0000313" key="13">
    <source>
        <dbReference type="EMBL" id="KAJ9598286.1"/>
    </source>
</evidence>
<evidence type="ECO:0000256" key="8">
    <source>
        <dbReference type="ARBA" id="ARBA00023125"/>
    </source>
</evidence>
<dbReference type="PROSITE" id="PS50157">
    <property type="entry name" value="ZINC_FINGER_C2H2_2"/>
    <property type="match status" value="6"/>
</dbReference>
<keyword evidence="8" id="KW-0238">DNA-binding</keyword>
<evidence type="ECO:0000259" key="12">
    <source>
        <dbReference type="PROSITE" id="PS50157"/>
    </source>
</evidence>
<dbReference type="InterPro" id="IPR050717">
    <property type="entry name" value="C2H2-ZF_Transcription_Reg"/>
</dbReference>
<dbReference type="PANTHER" id="PTHR14196:SF12">
    <property type="entry name" value="ZINC FINGER PROTEIN 208-LIKE"/>
    <property type="match status" value="1"/>
</dbReference>
<dbReference type="GO" id="GO:0005634">
    <property type="term" value="C:nucleus"/>
    <property type="evidence" value="ECO:0007669"/>
    <property type="project" value="UniProtKB-SubCell"/>
</dbReference>
<dbReference type="PROSITE" id="PS00028">
    <property type="entry name" value="ZINC_FINGER_C2H2_1"/>
    <property type="match status" value="6"/>
</dbReference>
<keyword evidence="3" id="KW-0479">Metal-binding</keyword>
<evidence type="ECO:0000256" key="4">
    <source>
        <dbReference type="ARBA" id="ARBA00022737"/>
    </source>
</evidence>
<sequence>MAIETLVLIPTEFCLAPTQIYNKNYLNKDEEKIQRLAVHSEQYIPKGTRFFPFQGIIQFGQFPMEPFLYEHNMLLKYGSFDMIQEIDNRRVRQCNWVRFLLGNYVNSVGSSTASCNADDFELEPNMTAIFVEGQPVFEITKCILPHTLIVVQFNDKHSSEPSRVLLTSPKNVPCSVTATNMSQDSPLDLSKSLLESSRTPLYSQSDTSTSNRVRLSHRSLLPCEVCGKVFDRPSLLKRHMRTHTGEKPHVCEVCNKGFSTSSSLNTHRRIHSGDKPHQCLVCGKRFTASSNLYYHRMTHTKEKPHKCGQCSKSFPTPGDLKAHMYIHSGSWPFRCNVCSRGFSKQTNLRNHLILHTGDRPYPCEFCGKKFALACNLRAHIKSHHHNRDKISVKKEATSDQKETNIIPRYKNKFEYVSSVNEHKNHNTWYENSNKQVQSTVTSSSELSPYCNFVKSFFSLENTQVAVHSFTCADHNKPFDVSPRNCDPDKSATNADQFHGICKFGYSNILEEMWPESNSFVNPCNIPFSLVQTPFSINMPCLTSISLSDLQALLLMQAAMLQGGNVAYNDDKAIKNQMTDPAQSRSILLV</sequence>
<feature type="domain" description="C2H2-type" evidence="12">
    <location>
        <begin position="333"/>
        <end position="360"/>
    </location>
</feature>
<dbReference type="GO" id="GO:0008270">
    <property type="term" value="F:zinc ion binding"/>
    <property type="evidence" value="ECO:0007669"/>
    <property type="project" value="UniProtKB-KW"/>
</dbReference>
<dbReference type="Gene3D" id="3.30.160.60">
    <property type="entry name" value="Classic Zinc Finger"/>
    <property type="match status" value="6"/>
</dbReference>
<feature type="domain" description="C2H2-type" evidence="12">
    <location>
        <begin position="277"/>
        <end position="304"/>
    </location>
</feature>